<organism evidence="18 19">
    <name type="scientific">Paenibacillus psychroresistens</name>
    <dbReference type="NCBI Taxonomy" id="1778678"/>
    <lineage>
        <taxon>Bacteria</taxon>
        <taxon>Bacillati</taxon>
        <taxon>Bacillota</taxon>
        <taxon>Bacilli</taxon>
        <taxon>Bacillales</taxon>
        <taxon>Paenibacillaceae</taxon>
        <taxon>Paenibacillus</taxon>
    </lineage>
</organism>
<feature type="short sequence motif" description="'KMSKS' region" evidence="15">
    <location>
        <begin position="588"/>
        <end position="592"/>
    </location>
</feature>
<evidence type="ECO:0000256" key="15">
    <source>
        <dbReference type="HAMAP-Rule" id="MF_02003"/>
    </source>
</evidence>
<dbReference type="SUPFAM" id="SSF50677">
    <property type="entry name" value="ValRS/IleRS/LeuRS editing domain"/>
    <property type="match status" value="1"/>
</dbReference>
<evidence type="ECO:0000256" key="9">
    <source>
        <dbReference type="ARBA" id="ARBA00022833"/>
    </source>
</evidence>
<comment type="domain">
    <text evidence="15">IleRS has two distinct active sites: one for aminoacylation and one for editing. The misactivated valine is translocated from the active site to the editing site, which sterically excludes the correctly activated isoleucine. The single editing site contains two valyl binding pockets, one specific for each substrate (Val-AMP or Val-tRNA(Ile)).</text>
</comment>
<dbReference type="InterPro" id="IPR009008">
    <property type="entry name" value="Val/Leu/Ile-tRNA-synth_edit"/>
</dbReference>
<protein>
    <recommendedName>
        <fullName evidence="15">Isoleucine--tRNA ligase</fullName>
        <ecNumber evidence="15">6.1.1.5</ecNumber>
    </recommendedName>
    <alternativeName>
        <fullName evidence="15">Isoleucyl-tRNA synthetase</fullName>
        <shortName evidence="15">IleRS</shortName>
    </alternativeName>
</protein>
<keyword evidence="10 15" id="KW-0067">ATP-binding</keyword>
<keyword evidence="9 15" id="KW-0862">Zinc</keyword>
<evidence type="ECO:0000256" key="6">
    <source>
        <dbReference type="ARBA" id="ARBA00022598"/>
    </source>
</evidence>
<dbReference type="OrthoDB" id="9810365at2"/>
<keyword evidence="12 15" id="KW-0030">Aminoacyl-tRNA synthetase</keyword>
<gene>
    <name evidence="15" type="primary">ileS</name>
    <name evidence="18" type="ORF">EHS13_21485</name>
</gene>
<dbReference type="InterPro" id="IPR023586">
    <property type="entry name" value="Ile-tRNA-ligase_type2"/>
</dbReference>
<keyword evidence="8 15" id="KW-0547">Nucleotide-binding</keyword>
<dbReference type="NCBIfam" id="TIGR00392">
    <property type="entry name" value="ileS"/>
    <property type="match status" value="1"/>
</dbReference>
<evidence type="ECO:0000256" key="13">
    <source>
        <dbReference type="ARBA" id="ARBA00025217"/>
    </source>
</evidence>
<dbReference type="InterPro" id="IPR009080">
    <property type="entry name" value="tRNAsynth_Ia_anticodon-bd"/>
</dbReference>
<dbReference type="Pfam" id="PF00133">
    <property type="entry name" value="tRNA-synt_1"/>
    <property type="match status" value="1"/>
</dbReference>
<accession>A0A6B8RP40</accession>
<dbReference type="SUPFAM" id="SSF52374">
    <property type="entry name" value="Nucleotidylyl transferase"/>
    <property type="match status" value="1"/>
</dbReference>
<keyword evidence="6 15" id="KW-0436">Ligase</keyword>
<dbReference type="GO" id="GO:0004822">
    <property type="term" value="F:isoleucine-tRNA ligase activity"/>
    <property type="evidence" value="ECO:0007669"/>
    <property type="project" value="UniProtKB-UniRule"/>
</dbReference>
<comment type="cofactor">
    <cofactor evidence="1 15">
        <name>Zn(2+)</name>
        <dbReference type="ChEBI" id="CHEBI:29105"/>
    </cofactor>
</comment>
<dbReference type="InterPro" id="IPR001412">
    <property type="entry name" value="aa-tRNA-synth_I_CS"/>
</dbReference>
<evidence type="ECO:0000259" key="17">
    <source>
        <dbReference type="Pfam" id="PF08264"/>
    </source>
</evidence>
<comment type="similarity">
    <text evidence="3 15">Belongs to the class-I aminoacyl-tRNA synthetase family. IleS type 2 subfamily.</text>
</comment>
<comment type="subcellular location">
    <subcellularLocation>
        <location evidence="2 15">Cytoplasm</location>
    </subcellularLocation>
</comment>
<evidence type="ECO:0000256" key="4">
    <source>
        <dbReference type="ARBA" id="ARBA00011245"/>
    </source>
</evidence>
<evidence type="ECO:0000256" key="12">
    <source>
        <dbReference type="ARBA" id="ARBA00023146"/>
    </source>
</evidence>
<dbReference type="GO" id="GO:0006428">
    <property type="term" value="P:isoleucyl-tRNA aminoacylation"/>
    <property type="evidence" value="ECO:0007669"/>
    <property type="project" value="UniProtKB-UniRule"/>
</dbReference>
<keyword evidence="19" id="KW-1185">Reference proteome</keyword>
<keyword evidence="5 15" id="KW-0963">Cytoplasm</keyword>
<dbReference type="Gene3D" id="3.40.50.620">
    <property type="entry name" value="HUPs"/>
    <property type="match status" value="2"/>
</dbReference>
<dbReference type="PRINTS" id="PR00984">
    <property type="entry name" value="TRNASYNTHILE"/>
</dbReference>
<dbReference type="PANTHER" id="PTHR42780">
    <property type="entry name" value="SOLEUCYL-TRNA SYNTHETASE"/>
    <property type="match status" value="1"/>
</dbReference>
<dbReference type="SUPFAM" id="SSF47323">
    <property type="entry name" value="Anticodon-binding domain of a subclass of class I aminoacyl-tRNA synthetases"/>
    <property type="match status" value="2"/>
</dbReference>
<keyword evidence="7 15" id="KW-0479">Metal-binding</keyword>
<dbReference type="EC" id="6.1.1.5" evidence="15"/>
<dbReference type="PROSITE" id="PS00178">
    <property type="entry name" value="AA_TRNA_LIGASE_I"/>
    <property type="match status" value="1"/>
</dbReference>
<dbReference type="InterPro" id="IPR002300">
    <property type="entry name" value="aa-tRNA-synth_Ia"/>
</dbReference>
<evidence type="ECO:0000256" key="11">
    <source>
        <dbReference type="ARBA" id="ARBA00022917"/>
    </source>
</evidence>
<comment type="subunit">
    <text evidence="4 15">Monomer.</text>
</comment>
<evidence type="ECO:0000256" key="14">
    <source>
        <dbReference type="ARBA" id="ARBA00048359"/>
    </source>
</evidence>
<evidence type="ECO:0000259" key="16">
    <source>
        <dbReference type="Pfam" id="PF00133"/>
    </source>
</evidence>
<dbReference type="FunFam" id="3.40.50.620:FF:000075">
    <property type="entry name" value="Isoleucine--tRNA ligase"/>
    <property type="match status" value="1"/>
</dbReference>
<feature type="domain" description="Aminoacyl-tRNA synthetase class Ia" evidence="16">
    <location>
        <begin position="17"/>
        <end position="617"/>
    </location>
</feature>
<dbReference type="GO" id="GO:0002161">
    <property type="term" value="F:aminoacyl-tRNA deacylase activity"/>
    <property type="evidence" value="ECO:0007669"/>
    <property type="project" value="InterPro"/>
</dbReference>
<evidence type="ECO:0000256" key="2">
    <source>
        <dbReference type="ARBA" id="ARBA00004496"/>
    </source>
</evidence>
<dbReference type="InterPro" id="IPR002301">
    <property type="entry name" value="Ile-tRNA-ligase"/>
</dbReference>
<proteinExistence type="inferred from homology"/>
<sequence>MRPVDVKEKAADREKRIYEQWSKDQTFAKSVNQRAGSPRFVFYEGPPTANGAPHIGHVLGRVIKDFICRYKTMTGHQVLRKAGWDTHGLPVELGVEKELGISGKQAIEAYGVEKFIDKCKASVFRYEKQWRELTESIGYWTDMNDPYITLSNDYIESVWHILSKVHKEGHLYKGHRVSPYCPSCQTTLSSHELAQGYEDVKDLSATVKFKSSEGESFLAWTTTPWTLPANVALAVNPELDYVKVKQNNEVYILAKNLLAKIIQEPYELLSEHKGDEFVGVSYEAPYPYATDKLRYVVIAADFVSDTSGTGIVHIAPAHGEDDYRASQKQGIEILNVVGLDGCYTADVTEFAGRFVKDCDVDIVKDLSKRSLLFSKERYEHSYPFCWRCKTPLLYYAMESWFIRTTAIKDKMIANNKAVKWYPDHVRDGRFGKFLDELVDWNISRNRYWGTPLNVWVCQDCGNEHAPGSIAELRENATKPISENLELHKPFIDEIRLNCSACSGEMVRSSEVIDVWFDSGSMPFAQHHYPFENQAAFDEQYPADIICEGIDQTRGWFYSLLAVSTLFTGKAPYKAVMATGHILDENGLKMSKSKGNVVDPWEIINEFGADAFRWALLSDSAPWLSKRFSRSIVAEAKSKVIDTLVNAHAFYVMYAKIDQYDPAVDVNEESANMLDQWMISRLNQTIDKVRAGLETYDFMNAAQAIESIVDEFSNWYIRRSRERFWGKGLSEDKCAAYRTMRQVLLTLSRLMAPFTPFLAEEIYSNLAVGGSVHLTDFPDSNPSVIDLALEANMGRVKQIVELARIIRNDTGLKNRQPLSELIVIMEGTLGSAAFVDIIQDEMNVKAIRVESQNNELTNYSLKMNLKLSGPKYGKLISGMQAYLKGLEQAKILLMLEKGYFAYKPENGETINISLEEVLVERQAKPGFASATGYNMTVSLNTSLTPDLEKEGMIRELIRAIQDLRKKYDLPIDKRVDLVIHTDEDTWSTIIQFEDLLQKNVLLQSLKFGENSSGEQIQIAEKTLWLGIE</sequence>
<dbReference type="GO" id="GO:0005737">
    <property type="term" value="C:cytoplasm"/>
    <property type="evidence" value="ECO:0007669"/>
    <property type="project" value="UniProtKB-SubCell"/>
</dbReference>
<dbReference type="RefSeq" id="WP_155702375.1">
    <property type="nucleotide sequence ID" value="NZ_CP034235.1"/>
</dbReference>
<name>A0A6B8RP40_9BACL</name>
<dbReference type="Pfam" id="PF08264">
    <property type="entry name" value="Anticodon_1"/>
    <property type="match status" value="1"/>
</dbReference>
<dbReference type="AlphaFoldDB" id="A0A6B8RP40"/>
<dbReference type="Proteomes" id="UP000426246">
    <property type="component" value="Chromosome"/>
</dbReference>
<dbReference type="InterPro" id="IPR013155">
    <property type="entry name" value="M/V/L/I-tRNA-synth_anticd-bd"/>
</dbReference>
<dbReference type="InterPro" id="IPR033709">
    <property type="entry name" value="Anticodon_Ile_ABEc"/>
</dbReference>
<dbReference type="CDD" id="cd07961">
    <property type="entry name" value="Anticodon_Ia_Ile_ABEc"/>
    <property type="match status" value="1"/>
</dbReference>
<dbReference type="GO" id="GO:0005524">
    <property type="term" value="F:ATP binding"/>
    <property type="evidence" value="ECO:0007669"/>
    <property type="project" value="UniProtKB-UniRule"/>
</dbReference>
<dbReference type="PANTHER" id="PTHR42780:SF1">
    <property type="entry name" value="ISOLEUCINE--TRNA LIGASE, CYTOPLASMIC"/>
    <property type="match status" value="1"/>
</dbReference>
<dbReference type="CDD" id="cd00818">
    <property type="entry name" value="IleRS_core"/>
    <property type="match status" value="1"/>
</dbReference>
<evidence type="ECO:0000256" key="1">
    <source>
        <dbReference type="ARBA" id="ARBA00001947"/>
    </source>
</evidence>
<comment type="catalytic activity">
    <reaction evidence="14 15">
        <text>tRNA(Ile) + L-isoleucine + ATP = L-isoleucyl-tRNA(Ile) + AMP + diphosphate</text>
        <dbReference type="Rhea" id="RHEA:11060"/>
        <dbReference type="Rhea" id="RHEA-COMP:9666"/>
        <dbReference type="Rhea" id="RHEA-COMP:9695"/>
        <dbReference type="ChEBI" id="CHEBI:30616"/>
        <dbReference type="ChEBI" id="CHEBI:33019"/>
        <dbReference type="ChEBI" id="CHEBI:58045"/>
        <dbReference type="ChEBI" id="CHEBI:78442"/>
        <dbReference type="ChEBI" id="CHEBI:78528"/>
        <dbReference type="ChEBI" id="CHEBI:456215"/>
        <dbReference type="EC" id="6.1.1.5"/>
    </reaction>
</comment>
<dbReference type="GO" id="GO:0008270">
    <property type="term" value="F:zinc ion binding"/>
    <property type="evidence" value="ECO:0007669"/>
    <property type="project" value="UniProtKB-UniRule"/>
</dbReference>
<feature type="binding site" evidence="15">
    <location>
        <position position="591"/>
    </location>
    <ligand>
        <name>ATP</name>
        <dbReference type="ChEBI" id="CHEBI:30616"/>
    </ligand>
</feature>
<evidence type="ECO:0000256" key="7">
    <source>
        <dbReference type="ARBA" id="ARBA00022723"/>
    </source>
</evidence>
<dbReference type="FunFam" id="3.40.50.620:FF:000063">
    <property type="entry name" value="Isoleucine--tRNA ligase"/>
    <property type="match status" value="1"/>
</dbReference>
<dbReference type="InterPro" id="IPR014729">
    <property type="entry name" value="Rossmann-like_a/b/a_fold"/>
</dbReference>
<evidence type="ECO:0000313" key="19">
    <source>
        <dbReference type="Proteomes" id="UP000426246"/>
    </source>
</evidence>
<evidence type="ECO:0000256" key="8">
    <source>
        <dbReference type="ARBA" id="ARBA00022741"/>
    </source>
</evidence>
<reference evidence="19" key="1">
    <citation type="submission" date="2018-11" db="EMBL/GenBank/DDBJ databases">
        <title>Complete genome sequence of Paenibacillus sp. ML311-T8.</title>
        <authorList>
            <person name="Nam Y.-D."/>
            <person name="Kang J."/>
            <person name="Chung W.-H."/>
            <person name="Park Y.S."/>
        </authorList>
    </citation>
    <scope>NUCLEOTIDE SEQUENCE [LARGE SCALE GENOMIC DNA]</scope>
    <source>
        <strain evidence="19">ML311-T8</strain>
    </source>
</reference>
<dbReference type="Pfam" id="PF19302">
    <property type="entry name" value="DUF5915"/>
    <property type="match status" value="1"/>
</dbReference>
<evidence type="ECO:0000313" key="18">
    <source>
        <dbReference type="EMBL" id="QGQ97273.1"/>
    </source>
</evidence>
<keyword evidence="11 15" id="KW-0648">Protein biosynthesis</keyword>
<evidence type="ECO:0000256" key="3">
    <source>
        <dbReference type="ARBA" id="ARBA00007078"/>
    </source>
</evidence>
<dbReference type="KEGG" id="ppsc:EHS13_21485"/>
<feature type="short sequence motif" description="'HIGH' region" evidence="15">
    <location>
        <begin position="47"/>
        <end position="57"/>
    </location>
</feature>
<feature type="domain" description="Methionyl/Valyl/Leucyl/Isoleucyl-tRNA synthetase anticodon-binding" evidence="17">
    <location>
        <begin position="674"/>
        <end position="819"/>
    </location>
</feature>
<comment type="function">
    <text evidence="13 15">Catalyzes the attachment of isoleucine to tRNA(Ile). As IleRS can inadvertently accommodate and process structurally similar amino acids such as valine, to avoid such errors it has two additional distinct tRNA(Ile)-dependent editing activities. One activity is designated as 'pretransfer' editing and involves the hydrolysis of activated Val-AMP. The other activity is designated 'posttransfer' editing and involves deacylation of mischarged Val-tRNA(Ile).</text>
</comment>
<evidence type="ECO:0000256" key="10">
    <source>
        <dbReference type="ARBA" id="ARBA00022840"/>
    </source>
</evidence>
<dbReference type="GO" id="GO:0000049">
    <property type="term" value="F:tRNA binding"/>
    <property type="evidence" value="ECO:0007669"/>
    <property type="project" value="InterPro"/>
</dbReference>
<dbReference type="Gene3D" id="1.10.730.10">
    <property type="entry name" value="Isoleucyl-tRNA Synthetase, Domain 1"/>
    <property type="match status" value="1"/>
</dbReference>
<evidence type="ECO:0000256" key="5">
    <source>
        <dbReference type="ARBA" id="ARBA00022490"/>
    </source>
</evidence>
<dbReference type="HAMAP" id="MF_02003">
    <property type="entry name" value="Ile_tRNA_synth_type2"/>
    <property type="match status" value="1"/>
</dbReference>
<dbReference type="EMBL" id="CP034235">
    <property type="protein sequence ID" value="QGQ97273.1"/>
    <property type="molecule type" value="Genomic_DNA"/>
</dbReference>